<dbReference type="AlphaFoldDB" id="A0A099V6D3"/>
<keyword evidence="1" id="KW-0238">DNA-binding</keyword>
<dbReference type="GO" id="GO:0043590">
    <property type="term" value="C:bacterial nucleoid"/>
    <property type="evidence" value="ECO:0007669"/>
    <property type="project" value="UniProtKB-UniRule"/>
</dbReference>
<dbReference type="HAMAP" id="MF_00274">
    <property type="entry name" value="DNA_YbaB_EbfC"/>
    <property type="match status" value="1"/>
</dbReference>
<evidence type="ECO:0000313" key="4">
    <source>
        <dbReference type="EMBL" id="TLE11799.1"/>
    </source>
</evidence>
<dbReference type="Proteomes" id="UP000029870">
    <property type="component" value="Unassembled WGS sequence"/>
</dbReference>
<reference evidence="5 6" key="1">
    <citation type="journal article" date="2014" name="Genome Announc.">
        <title>Draft genome sequences of eight enterohepatic helicobacter species isolated from both laboratory and wild rodents.</title>
        <authorList>
            <person name="Sheh A."/>
            <person name="Shen Z."/>
            <person name="Fox J.G."/>
        </authorList>
    </citation>
    <scope>NUCLEOTIDE SEQUENCE [LARGE SCALE GENOMIC DNA]</scope>
    <source>
        <strain evidence="4 5">ATCC 49320</strain>
        <strain evidence="3 6">Missouri</strain>
    </source>
</reference>
<comment type="subunit">
    <text evidence="1">Homodimer.</text>
</comment>
<evidence type="ECO:0000313" key="6">
    <source>
        <dbReference type="Proteomes" id="UP000029870"/>
    </source>
</evidence>
<dbReference type="NCBIfam" id="TIGR00103">
    <property type="entry name" value="DNA_YbaB_EbfC"/>
    <property type="match status" value="1"/>
</dbReference>
<dbReference type="Gene3D" id="3.30.1310.10">
    <property type="entry name" value="Nucleoid-associated protein YbaB-like domain"/>
    <property type="match status" value="1"/>
</dbReference>
<evidence type="ECO:0000313" key="2">
    <source>
        <dbReference type="EMBL" id="AQQ60334.1"/>
    </source>
</evidence>
<organism evidence="4 5">
    <name type="scientific">Helicobacter bilis</name>
    <dbReference type="NCBI Taxonomy" id="37372"/>
    <lineage>
        <taxon>Bacteria</taxon>
        <taxon>Pseudomonadati</taxon>
        <taxon>Campylobacterota</taxon>
        <taxon>Epsilonproteobacteria</taxon>
        <taxon>Campylobacterales</taxon>
        <taxon>Helicobacteraceae</taxon>
        <taxon>Helicobacter</taxon>
    </lineage>
</organism>
<keyword evidence="1" id="KW-0963">Cytoplasm</keyword>
<dbReference type="STRING" id="37372.XJ32_09805"/>
<reference evidence="4" key="3">
    <citation type="submission" date="2018-04" db="EMBL/GenBank/DDBJ databases">
        <authorList>
            <person name="Sheh A."/>
            <person name="Shen Z."/>
            <person name="Mannion A.J."/>
            <person name="Fox J.G."/>
        </authorList>
    </citation>
    <scope>NUCLEOTIDE SEQUENCE</scope>
    <source>
        <strain evidence="4">ATCC 49320</strain>
        <strain evidence="3">Missouri</strain>
    </source>
</reference>
<comment type="function">
    <text evidence="1">Binds to DNA and alters its conformation. May be involved in regulation of gene expression, nucleoid organization and DNA protection.</text>
</comment>
<dbReference type="InterPro" id="IPR036894">
    <property type="entry name" value="YbaB-like_sf"/>
</dbReference>
<dbReference type="GO" id="GO:0005737">
    <property type="term" value="C:cytoplasm"/>
    <property type="evidence" value="ECO:0007669"/>
    <property type="project" value="UniProtKB-UniRule"/>
</dbReference>
<protein>
    <recommendedName>
        <fullName evidence="1">Nucleoid-associated protein LS77_000035</fullName>
    </recommendedName>
</protein>
<dbReference type="Pfam" id="PF02575">
    <property type="entry name" value="YbaB_DNA_bd"/>
    <property type="match status" value="1"/>
</dbReference>
<gene>
    <name evidence="3" type="ORF">LS77_000035</name>
    <name evidence="4" type="ORF">LS79_001440</name>
    <name evidence="2" type="ORF">XJ32_09805</name>
</gene>
<dbReference type="RefSeq" id="WP_004086704.1">
    <property type="nucleotide sequence ID" value="NZ_CABKOK010000009.1"/>
</dbReference>
<evidence type="ECO:0000313" key="5">
    <source>
        <dbReference type="Proteomes" id="UP000029857"/>
    </source>
</evidence>
<evidence type="ECO:0000313" key="3">
    <source>
        <dbReference type="EMBL" id="TLE06483.1"/>
    </source>
</evidence>
<comment type="subcellular location">
    <subcellularLocation>
        <location evidence="1">Cytoplasm</location>
        <location evidence="1">Nucleoid</location>
    </subcellularLocation>
</comment>
<proteinExistence type="inferred from homology"/>
<name>A0A099V6D3_9HELI</name>
<dbReference type="InterPro" id="IPR004401">
    <property type="entry name" value="YbaB/EbfC"/>
</dbReference>
<dbReference type="GO" id="GO:0003677">
    <property type="term" value="F:DNA binding"/>
    <property type="evidence" value="ECO:0007669"/>
    <property type="project" value="UniProtKB-UniRule"/>
</dbReference>
<dbReference type="EMBL" id="JRPH02000001">
    <property type="protein sequence ID" value="TLE06483.1"/>
    <property type="molecule type" value="Genomic_DNA"/>
</dbReference>
<dbReference type="EMBL" id="JRPJ02000003">
    <property type="protein sequence ID" value="TLE11799.1"/>
    <property type="molecule type" value="Genomic_DNA"/>
</dbReference>
<dbReference type="Proteomes" id="UP000188298">
    <property type="component" value="Chromosome"/>
</dbReference>
<comment type="similarity">
    <text evidence="1">Belongs to the YbaB/EbfC family.</text>
</comment>
<evidence type="ECO:0000256" key="1">
    <source>
        <dbReference type="HAMAP-Rule" id="MF_00274"/>
    </source>
</evidence>
<dbReference type="KEGG" id="hbl:XJ32_09805"/>
<dbReference type="GeneID" id="60656550"/>
<reference evidence="2 7" key="2">
    <citation type="submission" date="2017-02" db="EMBL/GenBank/DDBJ databases">
        <title>Whole genome sequencing of Helicobacter bilis strain AAQJH.</title>
        <authorList>
            <person name="Conlan S."/>
            <person name="Thomas P.J."/>
            <person name="Mullikin J."/>
            <person name="Palmore T.N."/>
            <person name="Frank K.M."/>
            <person name="Segre J.A."/>
        </authorList>
    </citation>
    <scope>NUCLEOTIDE SEQUENCE [LARGE SCALE GENOMIC DNA]</scope>
    <source>
        <strain evidence="2 7">AAQJH</strain>
    </source>
</reference>
<dbReference type="PIRSF" id="PIRSF004555">
    <property type="entry name" value="UCP004555"/>
    <property type="match status" value="1"/>
</dbReference>
<evidence type="ECO:0000313" key="7">
    <source>
        <dbReference type="Proteomes" id="UP000188298"/>
    </source>
</evidence>
<sequence>MFDPKDLQNMLGSVQEQLKEMDAKAKEKIIESKSGGGLINVQFNGAGELIDIEIDDELLQDKQSLQILLISAINEGYKQMQESRQDDVFEQIKNMNPFKF</sequence>
<dbReference type="EMBL" id="CP019645">
    <property type="protein sequence ID" value="AQQ60334.1"/>
    <property type="molecule type" value="Genomic_DNA"/>
</dbReference>
<accession>A0A099V6D3</accession>
<dbReference type="SUPFAM" id="SSF82607">
    <property type="entry name" value="YbaB-like"/>
    <property type="match status" value="1"/>
</dbReference>
<dbReference type="Proteomes" id="UP000029857">
    <property type="component" value="Unassembled WGS sequence"/>
</dbReference>